<feature type="region of interest" description="Disordered" evidence="1">
    <location>
        <begin position="363"/>
        <end position="443"/>
    </location>
</feature>
<comment type="caution">
    <text evidence="2">The sequence shown here is derived from an EMBL/GenBank/DDBJ whole genome shotgun (WGS) entry which is preliminary data.</text>
</comment>
<organism evidence="2 3">
    <name type="scientific">Edaphochlamys debaryana</name>
    <dbReference type="NCBI Taxonomy" id="47281"/>
    <lineage>
        <taxon>Eukaryota</taxon>
        <taxon>Viridiplantae</taxon>
        <taxon>Chlorophyta</taxon>
        <taxon>core chlorophytes</taxon>
        <taxon>Chlorophyceae</taxon>
        <taxon>CS clade</taxon>
        <taxon>Chlamydomonadales</taxon>
        <taxon>Chlamydomonadales incertae sedis</taxon>
        <taxon>Edaphochlamys</taxon>
    </lineage>
</organism>
<feature type="compositionally biased region" description="Low complexity" evidence="1">
    <location>
        <begin position="385"/>
        <end position="394"/>
    </location>
</feature>
<name>A0A835Y132_9CHLO</name>
<reference evidence="2" key="1">
    <citation type="journal article" date="2020" name="bioRxiv">
        <title>Comparative genomics of Chlamydomonas.</title>
        <authorList>
            <person name="Craig R.J."/>
            <person name="Hasan A.R."/>
            <person name="Ness R.W."/>
            <person name="Keightley P.D."/>
        </authorList>
    </citation>
    <scope>NUCLEOTIDE SEQUENCE</scope>
    <source>
        <strain evidence="2">CCAP 11/70</strain>
    </source>
</reference>
<proteinExistence type="predicted"/>
<keyword evidence="3" id="KW-1185">Reference proteome</keyword>
<accession>A0A835Y132</accession>
<gene>
    <name evidence="2" type="ORF">HYH03_008048</name>
</gene>
<sequence>MVLPSDRTQTSGQLIAFQRGDFLFLTFRMECPYALRPFLPDTNAPSTLGVYVWDSTEKLGFPQYADALTPFFGVFTCHSAVVDLRAVCDPVTSVYSNTPGAVPNRNCACRPGRQSCPPADLSQSSLVLIQPSLYALPSPESCRVTSGAGIERSFFDMCMPVDSYWESLDFCVLPDADPAIAPCGSPVVRDMVLPSDRTQTAGQLIAFQRGDFLFLTFRMECPYALRPGLADANTPFTLGVYVWNSTELGVPQYADVLLSSALYTCLTMVVDLRAVCDPAKSMYMSTTPSAVQNRNCACFPGLQPCPPADLSQSSLVFIQPSLYALPSPVNCRVTSGAGIERYVLDTEDGSGVLQWNPSACGPVATHPASPPPLSPAERPQPPPYGEHGPPGVISYPPPYGGYGPPGGVPYPPPYGGYGPPGGAAYPPPPYGGYGPGGGPYPPP</sequence>
<dbReference type="EMBL" id="JAEHOE010000035">
    <property type="protein sequence ID" value="KAG2493830.1"/>
    <property type="molecule type" value="Genomic_DNA"/>
</dbReference>
<dbReference type="AlphaFoldDB" id="A0A835Y132"/>
<evidence type="ECO:0000256" key="1">
    <source>
        <dbReference type="SAM" id="MobiDB-lite"/>
    </source>
</evidence>
<feature type="compositionally biased region" description="Pro residues" evidence="1">
    <location>
        <begin position="368"/>
        <end position="384"/>
    </location>
</feature>
<dbReference type="OrthoDB" id="549748at2759"/>
<evidence type="ECO:0000313" key="2">
    <source>
        <dbReference type="EMBL" id="KAG2493830.1"/>
    </source>
</evidence>
<dbReference type="Proteomes" id="UP000612055">
    <property type="component" value="Unassembled WGS sequence"/>
</dbReference>
<evidence type="ECO:0000313" key="3">
    <source>
        <dbReference type="Proteomes" id="UP000612055"/>
    </source>
</evidence>
<protein>
    <submittedName>
        <fullName evidence="2">Uncharacterized protein</fullName>
    </submittedName>
</protein>